<dbReference type="Pfam" id="PF01386">
    <property type="entry name" value="Ribosomal_L25p"/>
    <property type="match status" value="1"/>
</dbReference>
<evidence type="ECO:0000256" key="3">
    <source>
        <dbReference type="ARBA" id="ARBA00022980"/>
    </source>
</evidence>
<dbReference type="Pfam" id="PF14693">
    <property type="entry name" value="Ribosomal_TL5_C"/>
    <property type="match status" value="1"/>
</dbReference>
<proteinExistence type="inferred from homology"/>
<dbReference type="Gene3D" id="2.40.240.10">
    <property type="entry name" value="Ribosomal Protein L25, Chain P"/>
    <property type="match status" value="1"/>
</dbReference>
<dbReference type="InterPro" id="IPR020930">
    <property type="entry name" value="Ribosomal_uL5_bac-type"/>
</dbReference>
<dbReference type="InterPro" id="IPR001021">
    <property type="entry name" value="Ribosomal_bL25_long"/>
</dbReference>
<dbReference type="InterPro" id="IPR020056">
    <property type="entry name" value="Rbsml_bL25/Gln-tRNA_synth_N"/>
</dbReference>
<keyword evidence="1 5" id="KW-0699">rRNA-binding</keyword>
<keyword evidence="4 5" id="KW-0687">Ribonucleoprotein</keyword>
<reference evidence="10" key="1">
    <citation type="submission" date="2017-09" db="EMBL/GenBank/DDBJ databases">
        <title>Depth-based differentiation of microbial function through sediment-hosted aquifers and enrichment of novel symbionts in the deep terrestrial subsurface.</title>
        <authorList>
            <person name="Probst A.J."/>
            <person name="Ladd B."/>
            <person name="Jarett J.K."/>
            <person name="Geller-Mcgrath D.E."/>
            <person name="Sieber C.M.K."/>
            <person name="Emerson J.B."/>
            <person name="Anantharaman K."/>
            <person name="Thomas B.C."/>
            <person name="Malmstrom R."/>
            <person name="Stieglmeier M."/>
            <person name="Klingl A."/>
            <person name="Woyke T."/>
            <person name="Ryan C.M."/>
            <person name="Banfield J.F."/>
        </authorList>
    </citation>
    <scope>NUCLEOTIDE SEQUENCE [LARGE SCALE GENOMIC DNA]</scope>
</reference>
<dbReference type="Gene3D" id="2.170.120.20">
    <property type="entry name" value="Ribosomal protein L25, beta domain"/>
    <property type="match status" value="1"/>
</dbReference>
<comment type="similarity">
    <text evidence="5">Belongs to the bacterial ribosomal protein bL25 family. CTC subfamily.</text>
</comment>
<comment type="caution">
    <text evidence="9">The sequence shown here is derived from an EMBL/GenBank/DDBJ whole genome shotgun (WGS) entry which is preliminary data.</text>
</comment>
<dbReference type="HAMAP" id="MF_01334">
    <property type="entry name" value="Ribosomal_bL25_CTC"/>
    <property type="match status" value="1"/>
</dbReference>
<dbReference type="InterPro" id="IPR037121">
    <property type="entry name" value="Ribosomal_bL25_C"/>
</dbReference>
<sequence length="218" mass="23901">MELLTQKREVFGRAVKPLRAQDMIPAELYGHGTENIHLSVTKKEFTRVLNEAGESTLVDLVVDGEKHPVLIHDVHYHPVTDEVLNIDFYQVRMDEEITTAVELTFVGEAEAVKNLGGILVKAVSELEVTALPANLPHDIKIDISKLANIGDTISVKDLVLPENVQIDADEDTVIATITEKLSEEEDKAQGEATDLSSIEAEAEKPADEKADSEEKPAA</sequence>
<evidence type="ECO:0000313" key="10">
    <source>
        <dbReference type="Proteomes" id="UP000230903"/>
    </source>
</evidence>
<evidence type="ECO:0000256" key="4">
    <source>
        <dbReference type="ARBA" id="ARBA00023274"/>
    </source>
</evidence>
<dbReference type="GO" id="GO:0022625">
    <property type="term" value="C:cytosolic large ribosomal subunit"/>
    <property type="evidence" value="ECO:0007669"/>
    <property type="project" value="TreeGrafter"/>
</dbReference>
<evidence type="ECO:0000256" key="5">
    <source>
        <dbReference type="HAMAP-Rule" id="MF_01334"/>
    </source>
</evidence>
<dbReference type="GO" id="GO:0006412">
    <property type="term" value="P:translation"/>
    <property type="evidence" value="ECO:0007669"/>
    <property type="project" value="UniProtKB-UniRule"/>
</dbReference>
<feature type="region of interest" description="Disordered" evidence="6">
    <location>
        <begin position="180"/>
        <end position="218"/>
    </location>
</feature>
<dbReference type="InterPro" id="IPR011035">
    <property type="entry name" value="Ribosomal_bL25/Gln-tRNA_synth"/>
</dbReference>
<dbReference type="SUPFAM" id="SSF50715">
    <property type="entry name" value="Ribosomal protein L25-like"/>
    <property type="match status" value="1"/>
</dbReference>
<gene>
    <name evidence="5" type="primary">rplY</name>
    <name evidence="5" type="synonym">ctc</name>
    <name evidence="9" type="ORF">COU10_02960</name>
</gene>
<evidence type="ECO:0000256" key="6">
    <source>
        <dbReference type="SAM" id="MobiDB-lite"/>
    </source>
</evidence>
<evidence type="ECO:0000256" key="1">
    <source>
        <dbReference type="ARBA" id="ARBA00022730"/>
    </source>
</evidence>
<feature type="domain" description="Large ribosomal subunit protein bL25 L25" evidence="7">
    <location>
        <begin position="6"/>
        <end position="88"/>
    </location>
</feature>
<protein>
    <recommendedName>
        <fullName evidence="5">Large ribosomal subunit protein bL25</fullName>
    </recommendedName>
    <alternativeName>
        <fullName evidence="5">General stress protein CTC</fullName>
    </alternativeName>
</protein>
<evidence type="ECO:0000259" key="8">
    <source>
        <dbReference type="Pfam" id="PF14693"/>
    </source>
</evidence>
<dbReference type="CDD" id="cd00495">
    <property type="entry name" value="Ribosomal_L25_TL5_CTC"/>
    <property type="match status" value="1"/>
</dbReference>
<dbReference type="GO" id="GO:0008097">
    <property type="term" value="F:5S rRNA binding"/>
    <property type="evidence" value="ECO:0007669"/>
    <property type="project" value="InterPro"/>
</dbReference>
<feature type="domain" description="Large ribosomal subunit protein bL25 beta" evidence="8">
    <location>
        <begin position="96"/>
        <end position="179"/>
    </location>
</feature>
<dbReference type="PANTHER" id="PTHR33284:SF1">
    <property type="entry name" value="RIBOSOMAL PROTEIN L25_GLN-TRNA SYNTHETASE, ANTI-CODON-BINDING DOMAIN-CONTAINING PROTEIN"/>
    <property type="match status" value="1"/>
</dbReference>
<dbReference type="Proteomes" id="UP000230903">
    <property type="component" value="Unassembled WGS sequence"/>
</dbReference>
<name>A0A2H0UMV4_9BACT</name>
<dbReference type="InterPro" id="IPR029751">
    <property type="entry name" value="Ribosomal_L25_dom"/>
</dbReference>
<accession>A0A2H0UMV4</accession>
<feature type="compositionally biased region" description="Basic and acidic residues" evidence="6">
    <location>
        <begin position="201"/>
        <end position="218"/>
    </location>
</feature>
<dbReference type="InterPro" id="IPR020057">
    <property type="entry name" value="Ribosomal_bL25_b-dom"/>
</dbReference>
<comment type="subunit">
    <text evidence="5">Part of the 50S ribosomal subunit; part of the 5S rRNA/L5/L18/L25 subcomplex. Contacts the 5S rRNA. Binds to the 5S rRNA independently of L5 and L18.</text>
</comment>
<organism evidence="9 10">
    <name type="scientific">Candidatus Harrisonbacteria bacterium CG10_big_fil_rev_8_21_14_0_10_45_28</name>
    <dbReference type="NCBI Taxonomy" id="1974586"/>
    <lineage>
        <taxon>Bacteria</taxon>
        <taxon>Candidatus Harrisoniibacteriota</taxon>
    </lineage>
</organism>
<dbReference type="EMBL" id="PFBC01000047">
    <property type="protein sequence ID" value="PIR87749.1"/>
    <property type="molecule type" value="Genomic_DNA"/>
</dbReference>
<dbReference type="AlphaFoldDB" id="A0A2H0UMV4"/>
<evidence type="ECO:0000259" key="7">
    <source>
        <dbReference type="Pfam" id="PF01386"/>
    </source>
</evidence>
<dbReference type="GO" id="GO:0003735">
    <property type="term" value="F:structural constituent of ribosome"/>
    <property type="evidence" value="ECO:0007669"/>
    <property type="project" value="InterPro"/>
</dbReference>
<comment type="function">
    <text evidence="5">This is one of the proteins that binds to the 5S RNA in the ribosome where it forms part of the central protuberance.</text>
</comment>
<evidence type="ECO:0000313" key="9">
    <source>
        <dbReference type="EMBL" id="PIR87749.1"/>
    </source>
</evidence>
<evidence type="ECO:0000256" key="2">
    <source>
        <dbReference type="ARBA" id="ARBA00022884"/>
    </source>
</evidence>
<dbReference type="NCBIfam" id="TIGR00731">
    <property type="entry name" value="bL25_bact_ctc"/>
    <property type="match status" value="1"/>
</dbReference>
<dbReference type="PANTHER" id="PTHR33284">
    <property type="entry name" value="RIBOSOMAL PROTEIN L25/GLN-TRNA SYNTHETASE, ANTI-CODON-BINDING DOMAIN-CONTAINING PROTEIN"/>
    <property type="match status" value="1"/>
</dbReference>
<keyword evidence="3 5" id="KW-0689">Ribosomal protein</keyword>
<keyword evidence="2 5" id="KW-0694">RNA-binding</keyword>